<evidence type="ECO:0000256" key="3">
    <source>
        <dbReference type="ARBA" id="ARBA00022737"/>
    </source>
</evidence>
<dbReference type="GO" id="GO:0005829">
    <property type="term" value="C:cytosol"/>
    <property type="evidence" value="ECO:0007669"/>
    <property type="project" value="TreeGrafter"/>
</dbReference>
<dbReference type="GO" id="GO:0048471">
    <property type="term" value="C:perinuclear region of cytoplasm"/>
    <property type="evidence" value="ECO:0007669"/>
    <property type="project" value="TreeGrafter"/>
</dbReference>
<dbReference type="InterPro" id="IPR027038">
    <property type="entry name" value="RanGap"/>
</dbReference>
<evidence type="ECO:0000256" key="1">
    <source>
        <dbReference type="ARBA" id="ARBA00022468"/>
    </source>
</evidence>
<protein>
    <submittedName>
        <fullName evidence="5">Uncharacterized protein</fullName>
    </submittedName>
</protein>
<dbReference type="GO" id="GO:0031267">
    <property type="term" value="F:small GTPase binding"/>
    <property type="evidence" value="ECO:0007669"/>
    <property type="project" value="TreeGrafter"/>
</dbReference>
<accession>A0A0K6S7K2</accession>
<dbReference type="GO" id="GO:0005096">
    <property type="term" value="F:GTPase activator activity"/>
    <property type="evidence" value="ECO:0007669"/>
    <property type="project" value="UniProtKB-KW"/>
</dbReference>
<evidence type="ECO:0000256" key="4">
    <source>
        <dbReference type="SAM" id="MobiDB-lite"/>
    </source>
</evidence>
<dbReference type="EMBL" id="CDMZ01001104">
    <property type="protein sequence ID" value="CUC09566.1"/>
    <property type="molecule type" value="Genomic_DNA"/>
</dbReference>
<dbReference type="Pfam" id="PF13516">
    <property type="entry name" value="LRR_6"/>
    <property type="match status" value="3"/>
</dbReference>
<proteinExistence type="predicted"/>
<feature type="compositionally biased region" description="Acidic residues" evidence="4">
    <location>
        <begin position="629"/>
        <end position="642"/>
    </location>
</feature>
<dbReference type="GO" id="GO:0005634">
    <property type="term" value="C:nucleus"/>
    <property type="evidence" value="ECO:0007669"/>
    <property type="project" value="TreeGrafter"/>
</dbReference>
<name>A0A0K6S7K2_9ALVE</name>
<dbReference type="InterPro" id="IPR032675">
    <property type="entry name" value="LRR_dom_sf"/>
</dbReference>
<dbReference type="VEuPathDB" id="CryptoDB:Cvel_644"/>
<feature type="compositionally biased region" description="Acidic residues" evidence="4">
    <location>
        <begin position="651"/>
        <end position="665"/>
    </location>
</feature>
<organism evidence="5">
    <name type="scientific">Chromera velia CCMP2878</name>
    <dbReference type="NCBI Taxonomy" id="1169474"/>
    <lineage>
        <taxon>Eukaryota</taxon>
        <taxon>Sar</taxon>
        <taxon>Alveolata</taxon>
        <taxon>Colpodellida</taxon>
        <taxon>Chromeraceae</taxon>
        <taxon>Chromera</taxon>
    </lineage>
</organism>
<dbReference type="InterPro" id="IPR001611">
    <property type="entry name" value="Leu-rich_rpt"/>
</dbReference>
<evidence type="ECO:0000313" key="5">
    <source>
        <dbReference type="EMBL" id="CUC09566.1"/>
    </source>
</evidence>
<dbReference type="Gene3D" id="3.80.10.10">
    <property type="entry name" value="Ribonuclease Inhibitor"/>
    <property type="match status" value="4"/>
</dbReference>
<dbReference type="PANTHER" id="PTHR24113">
    <property type="entry name" value="RAN GTPASE-ACTIVATING PROTEIN 1"/>
    <property type="match status" value="1"/>
</dbReference>
<keyword evidence="2" id="KW-0433">Leucine-rich repeat</keyword>
<dbReference type="GO" id="GO:0006913">
    <property type="term" value="P:nucleocytoplasmic transport"/>
    <property type="evidence" value="ECO:0007669"/>
    <property type="project" value="TreeGrafter"/>
</dbReference>
<dbReference type="PANTHER" id="PTHR24113:SF12">
    <property type="entry name" value="RAN GTPASE-ACTIVATING PROTEIN 1"/>
    <property type="match status" value="1"/>
</dbReference>
<keyword evidence="3" id="KW-0677">Repeat</keyword>
<dbReference type="AlphaFoldDB" id="A0A0K6S7K2"/>
<reference evidence="5" key="1">
    <citation type="submission" date="2014-11" db="EMBL/GenBank/DDBJ databases">
        <title>Molecular phylogeny of cliff fern family Woodsiaceae with morphological implications.</title>
        <authorList>
            <person name="Shao Y.-Z."/>
            <person name="Wei R."/>
            <person name="Zhang X.-C."/>
        </authorList>
    </citation>
    <scope>NUCLEOTIDE SEQUENCE</scope>
</reference>
<dbReference type="PhylomeDB" id="A0A0K6S7K2"/>
<evidence type="ECO:0000256" key="2">
    <source>
        <dbReference type="ARBA" id="ARBA00022614"/>
    </source>
</evidence>
<keyword evidence="1" id="KW-0343">GTPase activation</keyword>
<gene>
    <name evidence="5" type="ORF">Cvel_644.t3.CR2</name>
</gene>
<sequence>MSKSANLASAALPEEESLQEADAIVAGLCGVFTHTSPTAEVISELLSQKEAYGVGWFLVTFIRKGWSNLPLTTLDLSQFSLGPGKLRLLLYSLPDALLSSLETLKCGPRVCKDPGCRTVLLKYFQCKLGDPEASLIISQLPSVEALDLSDNRLGPRAMETLGSLLGGLEWFPRLLSLDLSGNRLGPLGMGALVMGLKSVKEEIALPLQTLRLCNTDLSVKGIESLVQMLRAIQPAALETLDLALNLFRAEGLEKLADVLTDPTTVPRLRVLGLLQNALTADNSSENVWQAGNYTAPLGRLLSTHPFLELQELDLRGNALAEGGHLLASSLNSRWMPKLKILFAEMDIQGLVSLAQVPLADIGEKVFETFDVLCWGQCREEKEIKDIFHAFHSGLLSLLTAFGVTCSFDAYTALCFALLVALKAFHSLRTIDVFLPEHSLRTIDANLENFQDDNDHEKGNELLTEGLGRPIRMGRVPNLEEISFRYPLPPNGPLLGTPGRCVRGNGAALAELGRALGCGKVKGLQKISIECAEEGSEGVAGLAGLGSGNMPSLHHLSLKIGRREGEGGRALGEVLGRGREALPSLKILELKVGVCRGLESLCAGLLEGTGSLPASTRVDLCLCGDGGGQEGEEEIESEEEGEEGDHVGVLSDNEEGAEESVAEADDSSVSIGGGEEGIEEEGEGDGDRDGEDAADRSILALSAVLRAGKIPGLRKVEFDESFGLVLGREAGKAFGEAFSDAVVCLSALEEIKLVGDIFRDGEEEGMEALLEGMCGGLQGLPSLKTLRCLQTTGNVAVYLGEKGAQALGAGLSTGRFPSLSSLWLTCNYVENKGMQALCGGISSPKAPRLRSLCLELGDCFDPAVPAQVEILSGVFAGGSLSRLDFLSLEGNFAPAEATTLCRLGSGKARLSQLTTLDLSQMVLHTEHVRAFAEISDAQRFPWLQKLVMSASLETLDSTGMTDEGLRALTDAWVDRDPPPLCEWDLEDNALTDEGASCLVSLLSSGKMSGLQEVNLG</sequence>
<dbReference type="SMART" id="SM00368">
    <property type="entry name" value="LRR_RI"/>
    <property type="match status" value="7"/>
</dbReference>
<feature type="region of interest" description="Disordered" evidence="4">
    <location>
        <begin position="624"/>
        <end position="691"/>
    </location>
</feature>
<dbReference type="SUPFAM" id="SSF52047">
    <property type="entry name" value="RNI-like"/>
    <property type="match status" value="2"/>
</dbReference>